<evidence type="ECO:0000256" key="1">
    <source>
        <dbReference type="SAM" id="MobiDB-lite"/>
    </source>
</evidence>
<protein>
    <submittedName>
        <fullName evidence="2">Uncharacterized protein</fullName>
    </submittedName>
</protein>
<proteinExistence type="predicted"/>
<dbReference type="EMBL" id="FLUQ01000002">
    <property type="protein sequence ID" value="SBW04387.1"/>
    <property type="molecule type" value="Genomic_DNA"/>
</dbReference>
<accession>A0A212JY87</accession>
<gene>
    <name evidence="2" type="ORF">KL86DPRO_20307</name>
</gene>
<reference evidence="2" key="1">
    <citation type="submission" date="2016-04" db="EMBL/GenBank/DDBJ databases">
        <authorList>
            <person name="Evans L.H."/>
            <person name="Alamgir A."/>
            <person name="Owens N."/>
            <person name="Weber N.D."/>
            <person name="Virtaneva K."/>
            <person name="Barbian K."/>
            <person name="Babar A."/>
            <person name="Rosenke K."/>
        </authorList>
    </citation>
    <scope>NUCLEOTIDE SEQUENCE</scope>
    <source>
        <strain evidence="2">86</strain>
    </source>
</reference>
<dbReference type="AlphaFoldDB" id="A0A212JY87"/>
<name>A0A212JY87_9DELT</name>
<organism evidence="2">
    <name type="scientific">uncultured delta proteobacterium</name>
    <dbReference type="NCBI Taxonomy" id="34034"/>
    <lineage>
        <taxon>Bacteria</taxon>
        <taxon>Deltaproteobacteria</taxon>
        <taxon>environmental samples</taxon>
    </lineage>
</organism>
<evidence type="ECO:0000313" key="2">
    <source>
        <dbReference type="EMBL" id="SBW04387.1"/>
    </source>
</evidence>
<feature type="region of interest" description="Disordered" evidence="1">
    <location>
        <begin position="1"/>
        <end position="20"/>
    </location>
</feature>
<sequence length="83" mass="8926">MKRGNASCGGKSSPLAENDNVGAGIPAESLPKQKVFLCAAEFASQTIDSPYTVTIYFVKRRLGLYEGKKQVMCTISLGDIKIL</sequence>